<dbReference type="PROSITE" id="PS50885">
    <property type="entry name" value="HAMP"/>
    <property type="match status" value="1"/>
</dbReference>
<dbReference type="SUPFAM" id="SSF58104">
    <property type="entry name" value="Methyl-accepting chemotaxis protein (MCP) signaling domain"/>
    <property type="match status" value="1"/>
</dbReference>
<evidence type="ECO:0000256" key="1">
    <source>
        <dbReference type="ARBA" id="ARBA00004370"/>
    </source>
</evidence>
<evidence type="ECO:0000256" key="3">
    <source>
        <dbReference type="ARBA" id="ARBA00029447"/>
    </source>
</evidence>
<evidence type="ECO:0000313" key="9">
    <source>
        <dbReference type="EMBL" id="HBU50222.1"/>
    </source>
</evidence>
<dbReference type="InterPro" id="IPR004089">
    <property type="entry name" value="MCPsignal_dom"/>
</dbReference>
<keyword evidence="10" id="KW-1185">Reference proteome</keyword>
<dbReference type="Proteomes" id="UP000056090">
    <property type="component" value="Chromosome"/>
</dbReference>
<evidence type="ECO:0000256" key="5">
    <source>
        <dbReference type="SAM" id="Phobius"/>
    </source>
</evidence>
<protein>
    <submittedName>
        <fullName evidence="8 9">Chemotaxis protein</fullName>
    </submittedName>
</protein>
<comment type="similarity">
    <text evidence="3">Belongs to the methyl-accepting chemotaxis (MCP) protein family.</text>
</comment>
<name>A0A075P2D3_9ALTE</name>
<evidence type="ECO:0000256" key="4">
    <source>
        <dbReference type="PROSITE-ProRule" id="PRU00284"/>
    </source>
</evidence>
<feature type="domain" description="Methyl-accepting transducer" evidence="6">
    <location>
        <begin position="396"/>
        <end position="632"/>
    </location>
</feature>
<dbReference type="InterPro" id="IPR003660">
    <property type="entry name" value="HAMP_dom"/>
</dbReference>
<dbReference type="Pfam" id="PF00015">
    <property type="entry name" value="MCPsignal"/>
    <property type="match status" value="1"/>
</dbReference>
<dbReference type="Gene3D" id="6.10.340.10">
    <property type="match status" value="1"/>
</dbReference>
<organism evidence="8 10">
    <name type="scientific">Alteromonas australica</name>
    <dbReference type="NCBI Taxonomy" id="589873"/>
    <lineage>
        <taxon>Bacteria</taxon>
        <taxon>Pseudomonadati</taxon>
        <taxon>Pseudomonadota</taxon>
        <taxon>Gammaproteobacteria</taxon>
        <taxon>Alteromonadales</taxon>
        <taxon>Alteromonadaceae</taxon>
        <taxon>Alteromonas/Salinimonas group</taxon>
        <taxon>Alteromonas</taxon>
    </lineage>
</organism>
<dbReference type="SMART" id="SM00283">
    <property type="entry name" value="MA"/>
    <property type="match status" value="1"/>
</dbReference>
<dbReference type="KEGG" id="aal:EP13_10950"/>
<dbReference type="Pfam" id="PF00672">
    <property type="entry name" value="HAMP"/>
    <property type="match status" value="1"/>
</dbReference>
<dbReference type="GO" id="GO:0006935">
    <property type="term" value="P:chemotaxis"/>
    <property type="evidence" value="ECO:0007669"/>
    <property type="project" value="UniProtKB-ARBA"/>
</dbReference>
<evidence type="ECO:0000259" key="7">
    <source>
        <dbReference type="PROSITE" id="PS50885"/>
    </source>
</evidence>
<reference evidence="8 10" key="1">
    <citation type="submission" date="2014-06" db="EMBL/GenBank/DDBJ databases">
        <title>Genomes of Alteromonas australica, a world apart.</title>
        <authorList>
            <person name="Gonzaga A."/>
            <person name="Lopez-Perez M."/>
            <person name="Rodriguez-Valera F."/>
        </authorList>
    </citation>
    <scope>NUCLEOTIDE SEQUENCE [LARGE SCALE GENOMIC DNA]</scope>
    <source>
        <strain evidence="8 10">H 17</strain>
    </source>
</reference>
<feature type="transmembrane region" description="Helical" evidence="5">
    <location>
        <begin position="316"/>
        <end position="337"/>
    </location>
</feature>
<accession>A0A075P2D3</accession>
<dbReference type="EMBL" id="DONK01000048">
    <property type="protein sequence ID" value="HBU50222.1"/>
    <property type="molecule type" value="Genomic_DNA"/>
</dbReference>
<reference evidence="9 11" key="2">
    <citation type="journal article" date="2018" name="Nat. Biotechnol.">
        <title>A standardized bacterial taxonomy based on genome phylogeny substantially revises the tree of life.</title>
        <authorList>
            <person name="Parks D.H."/>
            <person name="Chuvochina M."/>
            <person name="Waite D.W."/>
            <person name="Rinke C."/>
            <person name="Skarshewski A."/>
            <person name="Chaumeil P.A."/>
            <person name="Hugenholtz P."/>
        </authorList>
    </citation>
    <scope>NUCLEOTIDE SEQUENCE [LARGE SCALE GENOMIC DNA]</scope>
    <source>
        <strain evidence="9">UBA11621</strain>
    </source>
</reference>
<dbReference type="AlphaFoldDB" id="A0A075P2D3"/>
<dbReference type="CDD" id="cd06225">
    <property type="entry name" value="HAMP"/>
    <property type="match status" value="1"/>
</dbReference>
<evidence type="ECO:0000259" key="6">
    <source>
        <dbReference type="PROSITE" id="PS50111"/>
    </source>
</evidence>
<keyword evidence="5" id="KW-1133">Transmembrane helix</keyword>
<dbReference type="PANTHER" id="PTHR32089">
    <property type="entry name" value="METHYL-ACCEPTING CHEMOTAXIS PROTEIN MCPB"/>
    <property type="match status" value="1"/>
</dbReference>
<dbReference type="FunFam" id="1.10.287.950:FF:000001">
    <property type="entry name" value="Methyl-accepting chemotaxis sensory transducer"/>
    <property type="match status" value="1"/>
</dbReference>
<dbReference type="Gene3D" id="1.10.287.950">
    <property type="entry name" value="Methyl-accepting chemotaxis protein"/>
    <property type="match status" value="1"/>
</dbReference>
<evidence type="ECO:0000256" key="2">
    <source>
        <dbReference type="ARBA" id="ARBA00023224"/>
    </source>
</evidence>
<feature type="domain" description="HAMP" evidence="7">
    <location>
        <begin position="339"/>
        <end position="391"/>
    </location>
</feature>
<dbReference type="RefSeq" id="WP_044057280.1">
    <property type="nucleotide sequence ID" value="NZ_CALBIY010000030.1"/>
</dbReference>
<keyword evidence="5" id="KW-0472">Membrane</keyword>
<dbReference type="GO" id="GO:0016020">
    <property type="term" value="C:membrane"/>
    <property type="evidence" value="ECO:0007669"/>
    <property type="project" value="UniProtKB-SubCell"/>
</dbReference>
<dbReference type="PANTHER" id="PTHR32089:SF70">
    <property type="entry name" value="ENERGY TAXIS MODULATING METHYL ACCEPTING SENSORY TRANSDUCER"/>
    <property type="match status" value="1"/>
</dbReference>
<dbReference type="EMBL" id="CP008849">
    <property type="protein sequence ID" value="AIF99160.1"/>
    <property type="molecule type" value="Genomic_DNA"/>
</dbReference>
<evidence type="ECO:0000313" key="8">
    <source>
        <dbReference type="EMBL" id="AIF99160.1"/>
    </source>
</evidence>
<dbReference type="GeneID" id="78255422"/>
<evidence type="ECO:0000313" key="10">
    <source>
        <dbReference type="Proteomes" id="UP000056090"/>
    </source>
</evidence>
<keyword evidence="2 4" id="KW-0807">Transducer</keyword>
<dbReference type="Proteomes" id="UP000264779">
    <property type="component" value="Unassembled WGS sequence"/>
</dbReference>
<keyword evidence="5" id="KW-0812">Transmembrane</keyword>
<gene>
    <name evidence="9" type="ORF">DEB45_03080</name>
    <name evidence="8" type="ORF">EP13_10950</name>
</gene>
<comment type="subcellular location">
    <subcellularLocation>
        <location evidence="1">Membrane</location>
    </subcellularLocation>
</comment>
<dbReference type="SMART" id="SM00304">
    <property type="entry name" value="HAMP"/>
    <property type="match status" value="1"/>
</dbReference>
<dbReference type="eggNOG" id="COG0840">
    <property type="taxonomic scope" value="Bacteria"/>
</dbReference>
<evidence type="ECO:0000313" key="11">
    <source>
        <dbReference type="Proteomes" id="UP000264779"/>
    </source>
</evidence>
<sequence length="668" mass="72525">MQLTVVNKIKLGFGLFGCLLLLTSILSYVGLSDIRHSADDVVERKMPVQTQMVKVKTDILSLSVITANGFHEATPSLLAENEKEFSSLSVLFVEDLNALSQSLSNTPLVNDAVQASNLYVENSKQMYQALASRMSTEIALEAKLEEVLRAADEASALMLDLSYLESDVPVVETLIGAGTAIDNKLLTMNDTFSELTENTDSQATQNIIDDLSYQISNLQVDKEYINRLAADVDDGGTVEAFNSQFDSLLTLLNSRDGLIALQKQKLSFIDIAFAKRSAAIDALNQALEKINALFEKVQAEAIAGQRAIADTVEINLLKNVVVAIIGLFGAIALAVVSTRSISRPLGRINRGLSQLSKGDLSHKLPENGSDEFAALSAKVNSLTDGLRALVGNILEQEKRLIEITKDSVALGEKSLTEVNAQREHVTATSTNTQHVQDTSRSNLAQITQAMESLHRVSEQSGDIGKLVDENKRQVLHQAKLAEASAKTINRLDENSRNIGSILDVIKTIAEQTNLLALNAAIEAARAGEQGRGFAVVADEVRTLANRTHDSTEEIEAMIRNLQKDASEAVTAIRDGREQAREGVEITEQVASQMAEIREIIAGLHDINEHIVADTQQQDVLLADVAQSLNTIVSLADSSATSTRQANESTMLLDAQTESLRKAVERFQL</sequence>
<dbReference type="GO" id="GO:0007165">
    <property type="term" value="P:signal transduction"/>
    <property type="evidence" value="ECO:0007669"/>
    <property type="project" value="UniProtKB-KW"/>
</dbReference>
<dbReference type="PROSITE" id="PS50111">
    <property type="entry name" value="CHEMOTAXIS_TRANSDUC_2"/>
    <property type="match status" value="1"/>
</dbReference>
<proteinExistence type="inferred from homology"/>